<evidence type="ECO:0000256" key="4">
    <source>
        <dbReference type="ARBA" id="ARBA00022563"/>
    </source>
</evidence>
<evidence type="ECO:0000313" key="11">
    <source>
        <dbReference type="Proteomes" id="UP000318288"/>
    </source>
</evidence>
<dbReference type="GO" id="GO:0046654">
    <property type="term" value="P:tetrahydrofolate biosynthetic process"/>
    <property type="evidence" value="ECO:0007669"/>
    <property type="project" value="UniProtKB-UniPathway"/>
</dbReference>
<dbReference type="PANTHER" id="PTHR48069">
    <property type="entry name" value="DIHYDROFOLATE REDUCTASE"/>
    <property type="match status" value="1"/>
</dbReference>
<dbReference type="GO" id="GO:0046655">
    <property type="term" value="P:folic acid metabolic process"/>
    <property type="evidence" value="ECO:0007669"/>
    <property type="project" value="TreeGrafter"/>
</dbReference>
<keyword evidence="4 8" id="KW-0554">One-carbon metabolism</keyword>
<gene>
    <name evidence="10" type="primary">dhfrIII</name>
    <name evidence="10" type="ORF">Poly51_19060</name>
</gene>
<name>A0A5C6FET6_9BACT</name>
<proteinExistence type="inferred from homology"/>
<dbReference type="InterPro" id="IPR001796">
    <property type="entry name" value="DHFR_dom"/>
</dbReference>
<evidence type="ECO:0000313" key="10">
    <source>
        <dbReference type="EMBL" id="TWU59120.1"/>
    </source>
</evidence>
<feature type="domain" description="DHFR" evidence="9">
    <location>
        <begin position="22"/>
        <end position="184"/>
    </location>
</feature>
<dbReference type="GO" id="GO:0005829">
    <property type="term" value="C:cytosol"/>
    <property type="evidence" value="ECO:0007669"/>
    <property type="project" value="TreeGrafter"/>
</dbReference>
<dbReference type="PANTHER" id="PTHR48069:SF3">
    <property type="entry name" value="DIHYDROFOLATE REDUCTASE"/>
    <property type="match status" value="1"/>
</dbReference>
<dbReference type="InterPro" id="IPR024072">
    <property type="entry name" value="DHFR-like_dom_sf"/>
</dbReference>
<dbReference type="GO" id="GO:0006730">
    <property type="term" value="P:one-carbon metabolic process"/>
    <property type="evidence" value="ECO:0007669"/>
    <property type="project" value="UniProtKB-KW"/>
</dbReference>
<keyword evidence="5 8" id="KW-0521">NADP</keyword>
<evidence type="ECO:0000256" key="1">
    <source>
        <dbReference type="ARBA" id="ARBA00004903"/>
    </source>
</evidence>
<dbReference type="UniPathway" id="UPA00077">
    <property type="reaction ID" value="UER00158"/>
</dbReference>
<keyword evidence="6 8" id="KW-0560">Oxidoreductase</keyword>
<dbReference type="GO" id="GO:0050661">
    <property type="term" value="F:NADP binding"/>
    <property type="evidence" value="ECO:0007669"/>
    <property type="project" value="InterPro"/>
</dbReference>
<comment type="function">
    <text evidence="7 8">Key enzyme in folate metabolism. Catalyzes an essential reaction for de novo glycine and purine synthesis, and for DNA precursor synthesis.</text>
</comment>
<evidence type="ECO:0000256" key="6">
    <source>
        <dbReference type="ARBA" id="ARBA00023002"/>
    </source>
</evidence>
<dbReference type="SUPFAM" id="SSF53597">
    <property type="entry name" value="Dihydrofolate reductase-like"/>
    <property type="match status" value="1"/>
</dbReference>
<sequence length="187" mass="20753">MGGEDLGVGEDGSDRVPPSTWPIVAIVAMTPDGTIGLDGDMPWRLRADLQRFKAMTMGGVLIMGRKTYESIGRPLPGRRTIVVTRNAAWKPTGVNQDGQVDVAGDPESAIEKAGNARIFVVGGAEIYRQLMPICQEVWLTRVWSNVRGDTKLDFSMADFQVFERTRVPASPRDNVPTEFFRMRRRNS</sequence>
<evidence type="ECO:0000256" key="8">
    <source>
        <dbReference type="PIRNR" id="PIRNR000194"/>
    </source>
</evidence>
<evidence type="ECO:0000256" key="7">
    <source>
        <dbReference type="ARBA" id="ARBA00025067"/>
    </source>
</evidence>
<dbReference type="GO" id="GO:0046452">
    <property type="term" value="P:dihydrofolate metabolic process"/>
    <property type="evidence" value="ECO:0007669"/>
    <property type="project" value="TreeGrafter"/>
</dbReference>
<comment type="catalytic activity">
    <reaction evidence="8">
        <text>(6S)-5,6,7,8-tetrahydrofolate + NADP(+) = 7,8-dihydrofolate + NADPH + H(+)</text>
        <dbReference type="Rhea" id="RHEA:15009"/>
        <dbReference type="ChEBI" id="CHEBI:15378"/>
        <dbReference type="ChEBI" id="CHEBI:57451"/>
        <dbReference type="ChEBI" id="CHEBI:57453"/>
        <dbReference type="ChEBI" id="CHEBI:57783"/>
        <dbReference type="ChEBI" id="CHEBI:58349"/>
        <dbReference type="EC" id="1.5.1.3"/>
    </reaction>
</comment>
<keyword evidence="11" id="KW-1185">Reference proteome</keyword>
<dbReference type="Gene3D" id="3.40.430.10">
    <property type="entry name" value="Dihydrofolate Reductase, subunit A"/>
    <property type="match status" value="1"/>
</dbReference>
<evidence type="ECO:0000256" key="2">
    <source>
        <dbReference type="ARBA" id="ARBA00009539"/>
    </source>
</evidence>
<dbReference type="Proteomes" id="UP000318288">
    <property type="component" value="Unassembled WGS sequence"/>
</dbReference>
<comment type="similarity">
    <text evidence="2 8">Belongs to the dihydrofolate reductase family.</text>
</comment>
<dbReference type="PRINTS" id="PR00070">
    <property type="entry name" value="DHFR"/>
</dbReference>
<organism evidence="10 11">
    <name type="scientific">Rubripirellula tenax</name>
    <dbReference type="NCBI Taxonomy" id="2528015"/>
    <lineage>
        <taxon>Bacteria</taxon>
        <taxon>Pseudomonadati</taxon>
        <taxon>Planctomycetota</taxon>
        <taxon>Planctomycetia</taxon>
        <taxon>Pirellulales</taxon>
        <taxon>Pirellulaceae</taxon>
        <taxon>Rubripirellula</taxon>
    </lineage>
</organism>
<dbReference type="CDD" id="cd00209">
    <property type="entry name" value="DHFR"/>
    <property type="match status" value="1"/>
</dbReference>
<evidence type="ECO:0000259" key="9">
    <source>
        <dbReference type="PROSITE" id="PS51330"/>
    </source>
</evidence>
<dbReference type="PIRSF" id="PIRSF000194">
    <property type="entry name" value="DHFR"/>
    <property type="match status" value="1"/>
</dbReference>
<evidence type="ECO:0000256" key="5">
    <source>
        <dbReference type="ARBA" id="ARBA00022857"/>
    </source>
</evidence>
<dbReference type="EMBL" id="SJPW01000002">
    <property type="protein sequence ID" value="TWU59120.1"/>
    <property type="molecule type" value="Genomic_DNA"/>
</dbReference>
<dbReference type="EC" id="1.5.1.3" evidence="3 8"/>
<comment type="caution">
    <text evidence="10">The sequence shown here is derived from an EMBL/GenBank/DDBJ whole genome shotgun (WGS) entry which is preliminary data.</text>
</comment>
<protein>
    <recommendedName>
        <fullName evidence="3 8">Dihydrofolate reductase</fullName>
        <ecNumber evidence="3 8">1.5.1.3</ecNumber>
    </recommendedName>
</protein>
<accession>A0A5C6FET6</accession>
<dbReference type="AlphaFoldDB" id="A0A5C6FET6"/>
<reference evidence="10 11" key="1">
    <citation type="submission" date="2019-02" db="EMBL/GenBank/DDBJ databases">
        <title>Deep-cultivation of Planctomycetes and their phenomic and genomic characterization uncovers novel biology.</title>
        <authorList>
            <person name="Wiegand S."/>
            <person name="Jogler M."/>
            <person name="Boedeker C."/>
            <person name="Pinto D."/>
            <person name="Vollmers J."/>
            <person name="Rivas-Marin E."/>
            <person name="Kohn T."/>
            <person name="Peeters S.H."/>
            <person name="Heuer A."/>
            <person name="Rast P."/>
            <person name="Oberbeckmann S."/>
            <person name="Bunk B."/>
            <person name="Jeske O."/>
            <person name="Meyerdierks A."/>
            <person name="Storesund J.E."/>
            <person name="Kallscheuer N."/>
            <person name="Luecker S."/>
            <person name="Lage O.M."/>
            <person name="Pohl T."/>
            <person name="Merkel B.J."/>
            <person name="Hornburger P."/>
            <person name="Mueller R.-W."/>
            <person name="Bruemmer F."/>
            <person name="Labrenz M."/>
            <person name="Spormann A.M."/>
            <person name="Op Den Camp H."/>
            <person name="Overmann J."/>
            <person name="Amann R."/>
            <person name="Jetten M.S.M."/>
            <person name="Mascher T."/>
            <person name="Medema M.H."/>
            <person name="Devos D.P."/>
            <person name="Kaster A.-K."/>
            <person name="Ovreas L."/>
            <person name="Rohde M."/>
            <person name="Galperin M.Y."/>
            <person name="Jogler C."/>
        </authorList>
    </citation>
    <scope>NUCLEOTIDE SEQUENCE [LARGE SCALE GENOMIC DNA]</scope>
    <source>
        <strain evidence="10 11">Poly51</strain>
    </source>
</reference>
<dbReference type="PROSITE" id="PS51330">
    <property type="entry name" value="DHFR_2"/>
    <property type="match status" value="1"/>
</dbReference>
<dbReference type="InterPro" id="IPR012259">
    <property type="entry name" value="DHFR"/>
</dbReference>
<dbReference type="GO" id="GO:0004146">
    <property type="term" value="F:dihydrofolate reductase activity"/>
    <property type="evidence" value="ECO:0007669"/>
    <property type="project" value="UniProtKB-EC"/>
</dbReference>
<comment type="pathway">
    <text evidence="1 8">Cofactor biosynthesis; tetrahydrofolate biosynthesis; 5,6,7,8-tetrahydrofolate from 7,8-dihydrofolate: step 1/1.</text>
</comment>
<evidence type="ECO:0000256" key="3">
    <source>
        <dbReference type="ARBA" id="ARBA00012856"/>
    </source>
</evidence>
<dbReference type="Pfam" id="PF00186">
    <property type="entry name" value="DHFR_1"/>
    <property type="match status" value="1"/>
</dbReference>